<comment type="function">
    <text evidence="7">Plays an essential role in the initiation and regulation of chromosomal replication. ATP-DnaA binds to the origin of replication (oriC) to initiate formation of the DNA replication initiation complex once per cell cycle. Binds the DnaA box (a 9 base pair repeat at the origin) and separates the double-stranded (ds)DNA. Forms a right-handed helical filament on oriC DNA; dsDNA binds to the exterior of the filament while single-stranded (ss)DNA is stabiized in the filament's interior. The ATP-DnaA-oriC complex binds and stabilizes one strand of the AT-rich DNA unwinding element (DUE), permitting loading of DNA polymerase. After initiation quickly degrades to an ADP-DnaA complex that is not apt for DNA replication. Binds acidic phospholipids.</text>
</comment>
<protein>
    <recommendedName>
        <fullName evidence="7">Chromosomal replication initiator protein DnaA</fullName>
    </recommendedName>
</protein>
<keyword evidence="12" id="KW-1185">Reference proteome</keyword>
<evidence type="ECO:0000313" key="11">
    <source>
        <dbReference type="EMBL" id="EPR34420.1"/>
    </source>
</evidence>
<dbReference type="InterPro" id="IPR010921">
    <property type="entry name" value="Trp_repressor/repl_initiator"/>
</dbReference>
<dbReference type="InterPro" id="IPR027417">
    <property type="entry name" value="P-loop_NTPase"/>
</dbReference>
<dbReference type="SMART" id="SM00382">
    <property type="entry name" value="AAA"/>
    <property type="match status" value="1"/>
</dbReference>
<dbReference type="GO" id="GO:0008289">
    <property type="term" value="F:lipid binding"/>
    <property type="evidence" value="ECO:0007669"/>
    <property type="project" value="UniProtKB-KW"/>
</dbReference>
<dbReference type="Proteomes" id="UP000014975">
    <property type="component" value="Unassembled WGS sequence"/>
</dbReference>
<dbReference type="CDD" id="cd00009">
    <property type="entry name" value="AAA"/>
    <property type="match status" value="1"/>
</dbReference>
<dbReference type="PRINTS" id="PR00051">
    <property type="entry name" value="DNAA"/>
</dbReference>
<evidence type="ECO:0000256" key="2">
    <source>
        <dbReference type="ARBA" id="ARBA00022705"/>
    </source>
</evidence>
<evidence type="ECO:0000256" key="1">
    <source>
        <dbReference type="ARBA" id="ARBA00022490"/>
    </source>
</evidence>
<dbReference type="GO" id="GO:0005886">
    <property type="term" value="C:plasma membrane"/>
    <property type="evidence" value="ECO:0007669"/>
    <property type="project" value="TreeGrafter"/>
</dbReference>
<evidence type="ECO:0000313" key="12">
    <source>
        <dbReference type="Proteomes" id="UP000014975"/>
    </source>
</evidence>
<dbReference type="EMBL" id="ATHI01000011">
    <property type="protein sequence ID" value="EPR34420.1"/>
    <property type="molecule type" value="Genomic_DNA"/>
</dbReference>
<dbReference type="SUPFAM" id="SSF52540">
    <property type="entry name" value="P-loop containing nucleoside triphosphate hydrolases"/>
    <property type="match status" value="1"/>
</dbReference>
<dbReference type="SMART" id="SM00760">
    <property type="entry name" value="Bac_DnaA_C"/>
    <property type="match status" value="1"/>
</dbReference>
<feature type="domain" description="AAA+ ATPase" evidence="9">
    <location>
        <begin position="124"/>
        <end position="348"/>
    </location>
</feature>
<dbReference type="InterPro" id="IPR003593">
    <property type="entry name" value="AAA+_ATPase"/>
</dbReference>
<dbReference type="AlphaFoldDB" id="S7TCZ2"/>
<evidence type="ECO:0000256" key="7">
    <source>
        <dbReference type="RuleBase" id="RU000577"/>
    </source>
</evidence>
<keyword evidence="4 7" id="KW-0067">ATP-binding</keyword>
<dbReference type="GO" id="GO:0006270">
    <property type="term" value="P:DNA replication initiation"/>
    <property type="evidence" value="ECO:0007669"/>
    <property type="project" value="InterPro"/>
</dbReference>
<dbReference type="PANTHER" id="PTHR30050:SF2">
    <property type="entry name" value="CHROMOSOMAL REPLICATION INITIATOR PROTEIN DNAA"/>
    <property type="match status" value="1"/>
</dbReference>
<name>S7TCZ2_9BACT</name>
<dbReference type="RefSeq" id="WP_020885474.1">
    <property type="nucleotide sequence ID" value="NZ_ATHI01000011.1"/>
</dbReference>
<dbReference type="SUPFAM" id="SSF48295">
    <property type="entry name" value="TrpR-like"/>
    <property type="match status" value="1"/>
</dbReference>
<evidence type="ECO:0000256" key="8">
    <source>
        <dbReference type="RuleBase" id="RU004227"/>
    </source>
</evidence>
<comment type="similarity">
    <text evidence="8">Belongs to the DnaA family.</text>
</comment>
<evidence type="ECO:0000256" key="6">
    <source>
        <dbReference type="ARBA" id="ARBA00023125"/>
    </source>
</evidence>
<dbReference type="STRING" id="1121439.dsat_0068"/>
<accession>S7TCZ2</accession>
<comment type="caution">
    <text evidence="11">The sequence shown here is derived from an EMBL/GenBank/DDBJ whole genome shotgun (WGS) entry which is preliminary data.</text>
</comment>
<dbReference type="GO" id="GO:0003688">
    <property type="term" value="F:DNA replication origin binding"/>
    <property type="evidence" value="ECO:0007669"/>
    <property type="project" value="TreeGrafter"/>
</dbReference>
<evidence type="ECO:0000259" key="10">
    <source>
        <dbReference type="SMART" id="SM00760"/>
    </source>
</evidence>
<feature type="domain" description="Chromosomal replication initiator DnaA C-terminal" evidence="10">
    <location>
        <begin position="333"/>
        <end position="402"/>
    </location>
</feature>
<gene>
    <name evidence="11" type="ORF">dsat_0068</name>
</gene>
<dbReference type="Gene3D" id="1.10.1750.10">
    <property type="match status" value="1"/>
</dbReference>
<keyword evidence="5" id="KW-0446">Lipid-binding</keyword>
<evidence type="ECO:0000256" key="5">
    <source>
        <dbReference type="ARBA" id="ARBA00023121"/>
    </source>
</evidence>
<proteinExistence type="inferred from homology"/>
<dbReference type="GO" id="GO:0005524">
    <property type="term" value="F:ATP binding"/>
    <property type="evidence" value="ECO:0007669"/>
    <property type="project" value="UniProtKB-KW"/>
</dbReference>
<dbReference type="GO" id="GO:0006275">
    <property type="term" value="P:regulation of DNA replication"/>
    <property type="evidence" value="ECO:0007669"/>
    <property type="project" value="InterPro"/>
</dbReference>
<dbReference type="PANTHER" id="PTHR30050">
    <property type="entry name" value="CHROMOSOMAL REPLICATION INITIATOR PROTEIN DNAA"/>
    <property type="match status" value="1"/>
</dbReference>
<keyword evidence="2 7" id="KW-0235">DNA replication</keyword>
<organism evidence="11 12">
    <name type="scientific">Alkalidesulfovibrio alkalitolerans DSM 16529</name>
    <dbReference type="NCBI Taxonomy" id="1121439"/>
    <lineage>
        <taxon>Bacteria</taxon>
        <taxon>Pseudomonadati</taxon>
        <taxon>Thermodesulfobacteriota</taxon>
        <taxon>Desulfovibrionia</taxon>
        <taxon>Desulfovibrionales</taxon>
        <taxon>Desulfovibrionaceae</taxon>
        <taxon>Alkalidesulfovibrio</taxon>
    </lineage>
</organism>
<evidence type="ECO:0000259" key="9">
    <source>
        <dbReference type="SMART" id="SM00382"/>
    </source>
</evidence>
<dbReference type="Pfam" id="PF00308">
    <property type="entry name" value="Bac_DnaA"/>
    <property type="match status" value="1"/>
</dbReference>
<dbReference type="CDD" id="cd06571">
    <property type="entry name" value="Bac_DnaA_C"/>
    <property type="match status" value="1"/>
</dbReference>
<keyword evidence="3 7" id="KW-0547">Nucleotide-binding</keyword>
<reference evidence="11 12" key="1">
    <citation type="journal article" date="2013" name="Genome Announc.">
        <title>Draft genome sequences for three mercury-methylating, sulfate-reducing bacteria.</title>
        <authorList>
            <person name="Brown S.D."/>
            <person name="Hurt R.A.Jr."/>
            <person name="Gilmour C.C."/>
            <person name="Elias D.A."/>
        </authorList>
    </citation>
    <scope>NUCLEOTIDE SEQUENCE [LARGE SCALE GENOMIC DNA]</scope>
    <source>
        <strain evidence="11 12">DSM 16529</strain>
    </source>
</reference>
<sequence length="429" mass="49428">MERTFSDLELKRWFDPLGLDFAKEDKRLLVVFPHAFFSTWFAQNIQGRFEEQLGAYLGPGYVISYATGNNSTHQGRALPLLDNTSKSIDFPFGSQFTFESFLVNQKNYFPLASAKEVAKQQSIIFNPFIICGENGSGKTHLLRGIANEISKNLDANRIYLGTIEDVNNVYQVRHAGDVFKAREHFTSFDVLCIDDFQQIQKNPSLQQELVLLFNSFYDNRKQMVFACSDKLTSYDFLHPTLKSRLEWGLIVNLKSPDLDIRVQYIRNQCRQKKISLDKEQILTLGQRFHDFRYLQGILLKIFAFKELVNKDIGQKDFELILSHTEDAPRPALTADMVIETVADHFNIDPKEIKGSKRHHEIVRARQMAMFLCREMLGSSFPALGRIFGGKDHSTALYAVNKIKKMQKVSKDMKQLLITLKQKCLTKDRT</sequence>
<keyword evidence="1" id="KW-0963">Cytoplasm</keyword>
<keyword evidence="6 7" id="KW-0238">DNA-binding</keyword>
<dbReference type="Gene3D" id="3.40.50.300">
    <property type="entry name" value="P-loop containing nucleotide triphosphate hydrolases"/>
    <property type="match status" value="1"/>
</dbReference>
<dbReference type="eggNOG" id="COG0593">
    <property type="taxonomic scope" value="Bacteria"/>
</dbReference>
<dbReference type="PATRIC" id="fig|1121439.3.peg.1283"/>
<dbReference type="InterPro" id="IPR013159">
    <property type="entry name" value="DnaA_C"/>
</dbReference>
<dbReference type="InterPro" id="IPR013317">
    <property type="entry name" value="DnaA_dom"/>
</dbReference>
<dbReference type="Pfam" id="PF08299">
    <property type="entry name" value="Bac_DnaA_C"/>
    <property type="match status" value="1"/>
</dbReference>
<dbReference type="InterPro" id="IPR020591">
    <property type="entry name" value="Chromosome_initiator_DnaA-like"/>
</dbReference>
<evidence type="ECO:0000256" key="4">
    <source>
        <dbReference type="ARBA" id="ARBA00022840"/>
    </source>
</evidence>
<evidence type="ECO:0000256" key="3">
    <source>
        <dbReference type="ARBA" id="ARBA00022741"/>
    </source>
</evidence>